<dbReference type="PRINTS" id="PR00069">
    <property type="entry name" value="ALDKETRDTASE"/>
</dbReference>
<dbReference type="PATRIC" id="fig|1158607.3.peg.1874"/>
<dbReference type="InterPro" id="IPR036812">
    <property type="entry name" value="NAD(P)_OxRdtase_dom_sf"/>
</dbReference>
<gene>
    <name evidence="5" type="ORF">UAU_01906</name>
</gene>
<protein>
    <recommendedName>
        <fullName evidence="4">NADP-dependent oxidoreductase domain-containing protein</fullName>
    </recommendedName>
</protein>
<feature type="active site" description="Proton donor" evidence="1">
    <location>
        <position position="52"/>
    </location>
</feature>
<dbReference type="OrthoDB" id="9773828at2"/>
<dbReference type="SUPFAM" id="SSF51430">
    <property type="entry name" value="NAD(P)-linked oxidoreductase"/>
    <property type="match status" value="1"/>
</dbReference>
<dbReference type="STRING" id="160454.RV10_GL003834"/>
<comment type="caution">
    <text evidence="5">The sequence shown here is derived from an EMBL/GenBank/DDBJ whole genome shotgun (WGS) entry which is preliminary data.</text>
</comment>
<dbReference type="PANTHER" id="PTHR43638">
    <property type="entry name" value="OXIDOREDUCTASE, ALDO/KETO REDUCTASE FAMILY PROTEIN"/>
    <property type="match status" value="1"/>
</dbReference>
<dbReference type="Pfam" id="PF00248">
    <property type="entry name" value="Aldo_ket_red"/>
    <property type="match status" value="1"/>
</dbReference>
<dbReference type="PANTHER" id="PTHR43638:SF3">
    <property type="entry name" value="ALDEHYDE REDUCTASE"/>
    <property type="match status" value="1"/>
</dbReference>
<feature type="domain" description="NADP-dependent oxidoreductase" evidence="4">
    <location>
        <begin position="13"/>
        <end position="265"/>
    </location>
</feature>
<evidence type="ECO:0000256" key="3">
    <source>
        <dbReference type="PIRSR" id="PIRSR000097-3"/>
    </source>
</evidence>
<evidence type="ECO:0000313" key="5">
    <source>
        <dbReference type="EMBL" id="EOH94171.1"/>
    </source>
</evidence>
<feature type="site" description="Lowers pKa of active site Tyr" evidence="3">
    <location>
        <position position="75"/>
    </location>
</feature>
<feature type="binding site" evidence="2">
    <location>
        <position position="108"/>
    </location>
    <ligand>
        <name>substrate</name>
    </ligand>
</feature>
<dbReference type="PIRSF" id="PIRSF000097">
    <property type="entry name" value="AKR"/>
    <property type="match status" value="1"/>
</dbReference>
<dbReference type="GO" id="GO:0016491">
    <property type="term" value="F:oxidoreductase activity"/>
    <property type="evidence" value="ECO:0007669"/>
    <property type="project" value="InterPro"/>
</dbReference>
<dbReference type="EMBL" id="AJAQ01000015">
    <property type="protein sequence ID" value="EOH94171.1"/>
    <property type="molecule type" value="Genomic_DNA"/>
</dbReference>
<organism evidence="5 6">
    <name type="scientific">Enterococcus pallens ATCC BAA-351</name>
    <dbReference type="NCBI Taxonomy" id="1158607"/>
    <lineage>
        <taxon>Bacteria</taxon>
        <taxon>Bacillati</taxon>
        <taxon>Bacillota</taxon>
        <taxon>Bacilli</taxon>
        <taxon>Lactobacillales</taxon>
        <taxon>Enterococcaceae</taxon>
        <taxon>Enterococcus</taxon>
    </lineage>
</organism>
<evidence type="ECO:0000256" key="1">
    <source>
        <dbReference type="PIRSR" id="PIRSR000097-1"/>
    </source>
</evidence>
<evidence type="ECO:0000256" key="2">
    <source>
        <dbReference type="PIRSR" id="PIRSR000097-2"/>
    </source>
</evidence>
<proteinExistence type="predicted"/>
<dbReference type="HOGENOM" id="CLU_023205_2_3_9"/>
<dbReference type="Gene3D" id="3.20.20.100">
    <property type="entry name" value="NADP-dependent oxidoreductase domain"/>
    <property type="match status" value="1"/>
</dbReference>
<evidence type="ECO:0000259" key="4">
    <source>
        <dbReference type="Pfam" id="PF00248"/>
    </source>
</evidence>
<evidence type="ECO:0000313" key="6">
    <source>
        <dbReference type="Proteomes" id="UP000013782"/>
    </source>
</evidence>
<dbReference type="RefSeq" id="WP_010756900.1">
    <property type="nucleotide sequence ID" value="NZ_ASWD01000001.1"/>
</dbReference>
<keyword evidence="6" id="KW-1185">Reference proteome</keyword>
<reference evidence="5 6" key="1">
    <citation type="submission" date="2013-02" db="EMBL/GenBank/DDBJ databases">
        <title>The Genome Sequence of Enterococcus pallens BAA-351.</title>
        <authorList>
            <consortium name="The Broad Institute Genome Sequencing Platform"/>
            <consortium name="The Broad Institute Genome Sequencing Center for Infectious Disease"/>
            <person name="Earl A.M."/>
            <person name="Gilmore M.S."/>
            <person name="Lebreton F."/>
            <person name="Walker B."/>
            <person name="Young S.K."/>
            <person name="Zeng Q."/>
            <person name="Gargeya S."/>
            <person name="Fitzgerald M."/>
            <person name="Haas B."/>
            <person name="Abouelleil A."/>
            <person name="Alvarado L."/>
            <person name="Arachchi H.M."/>
            <person name="Berlin A.M."/>
            <person name="Chapman S.B."/>
            <person name="Dewar J."/>
            <person name="Goldberg J."/>
            <person name="Griggs A."/>
            <person name="Gujja S."/>
            <person name="Hansen M."/>
            <person name="Howarth C."/>
            <person name="Imamovic A."/>
            <person name="Larimer J."/>
            <person name="McCowan C."/>
            <person name="Murphy C."/>
            <person name="Neiman D."/>
            <person name="Pearson M."/>
            <person name="Priest M."/>
            <person name="Roberts A."/>
            <person name="Saif S."/>
            <person name="Shea T."/>
            <person name="Sisk P."/>
            <person name="Sykes S."/>
            <person name="Wortman J."/>
            <person name="Nusbaum C."/>
            <person name="Birren B."/>
        </authorList>
    </citation>
    <scope>NUCLEOTIDE SEQUENCE [LARGE SCALE GENOMIC DNA]</scope>
    <source>
        <strain evidence="5 6">ATCC BAA-351</strain>
    </source>
</reference>
<sequence>MNKVCIAGQYVHPIGIGTWAIGSDPNKRDQEIKAIRAGLDQGAQVIDTAEMYDSEELVGEAIKLYDRKKLFLISKVLPSNASKRKLATSLEKSLQLLGTDYLDHYMLHWQGNYSFIETVMALEEQKKRGLIRSWGVSNLDTEELKQVLSLPSGKNCASNQVRYNLKDRGIEYDLLPYMREQNIPLIAYAPVAKGDTLGKKLSEQKVLIEISNQHNCDVFQLLLAWCIRDKRTIAIPKSSKVEHMVNNIKSAEITLSKQECALIDQYFVPPTKKEMLALW</sequence>
<dbReference type="InterPro" id="IPR020471">
    <property type="entry name" value="AKR"/>
</dbReference>
<dbReference type="AlphaFoldDB" id="R2SMQ2"/>
<accession>R2SMQ2</accession>
<dbReference type="eggNOG" id="COG0656">
    <property type="taxonomic scope" value="Bacteria"/>
</dbReference>
<name>R2SMQ2_9ENTE</name>
<dbReference type="Proteomes" id="UP000013782">
    <property type="component" value="Unassembled WGS sequence"/>
</dbReference>
<dbReference type="InterPro" id="IPR023210">
    <property type="entry name" value="NADP_OxRdtase_dom"/>
</dbReference>